<gene>
    <name evidence="4" type="ORF">O3P16_05070</name>
</gene>
<evidence type="ECO:0000313" key="5">
    <source>
        <dbReference type="Proteomes" id="UP001210231"/>
    </source>
</evidence>
<dbReference type="EMBL" id="JAQGEF010000004">
    <property type="protein sequence ID" value="MDA3614167.1"/>
    <property type="molecule type" value="Genomic_DNA"/>
</dbReference>
<comment type="caution">
    <text evidence="4">The sequence shown here is derived from an EMBL/GenBank/DDBJ whole genome shotgun (WGS) entry which is preliminary data.</text>
</comment>
<evidence type="ECO:0000313" key="4">
    <source>
        <dbReference type="EMBL" id="MDA3614167.1"/>
    </source>
</evidence>
<keyword evidence="2 3" id="KW-0732">Signal</keyword>
<dbReference type="PANTHER" id="PTHR35089">
    <property type="entry name" value="CHAPERONE PROTEIN SKP"/>
    <property type="match status" value="1"/>
</dbReference>
<comment type="similarity">
    <text evidence="1">Belongs to the Skp family.</text>
</comment>
<keyword evidence="5" id="KW-1185">Reference proteome</keyword>
<dbReference type="SUPFAM" id="SSF111384">
    <property type="entry name" value="OmpH-like"/>
    <property type="match status" value="1"/>
</dbReference>
<dbReference type="Pfam" id="PF03938">
    <property type="entry name" value="OmpH"/>
    <property type="match status" value="1"/>
</dbReference>
<feature type="signal peptide" evidence="3">
    <location>
        <begin position="1"/>
        <end position="22"/>
    </location>
</feature>
<reference evidence="4 5" key="1">
    <citation type="submission" date="2022-12" db="EMBL/GenBank/DDBJ databases">
        <title>Chitinophagaceae gen. sp. nov., a new member of the family Chitinophagaceae, isolated from soil in a chemical factory.</title>
        <authorList>
            <person name="Ke Z."/>
        </authorList>
    </citation>
    <scope>NUCLEOTIDE SEQUENCE [LARGE SCALE GENOMIC DNA]</scope>
    <source>
        <strain evidence="4 5">LY-5</strain>
    </source>
</reference>
<name>A0ABT4UH53_9BACT</name>
<protein>
    <submittedName>
        <fullName evidence="4">OmpH family outer membrane protein</fullName>
    </submittedName>
</protein>
<feature type="chain" id="PRO_5046508453" evidence="3">
    <location>
        <begin position="23"/>
        <end position="195"/>
    </location>
</feature>
<dbReference type="InterPro" id="IPR005632">
    <property type="entry name" value="Chaperone_Skp"/>
</dbReference>
<dbReference type="SMART" id="SM00935">
    <property type="entry name" value="OmpH"/>
    <property type="match status" value="1"/>
</dbReference>
<evidence type="ECO:0000256" key="1">
    <source>
        <dbReference type="ARBA" id="ARBA00009091"/>
    </source>
</evidence>
<dbReference type="Gene3D" id="3.30.910.20">
    <property type="entry name" value="Skp domain"/>
    <property type="match status" value="1"/>
</dbReference>
<organism evidence="4 5">
    <name type="scientific">Polluticaenibacter yanchengensis</name>
    <dbReference type="NCBI Taxonomy" id="3014562"/>
    <lineage>
        <taxon>Bacteria</taxon>
        <taxon>Pseudomonadati</taxon>
        <taxon>Bacteroidota</taxon>
        <taxon>Chitinophagia</taxon>
        <taxon>Chitinophagales</taxon>
        <taxon>Chitinophagaceae</taxon>
        <taxon>Polluticaenibacter</taxon>
    </lineage>
</organism>
<proteinExistence type="inferred from homology"/>
<dbReference type="InterPro" id="IPR024930">
    <property type="entry name" value="Skp_dom_sf"/>
</dbReference>
<accession>A0ABT4UH53</accession>
<evidence type="ECO:0000256" key="3">
    <source>
        <dbReference type="SAM" id="SignalP"/>
    </source>
</evidence>
<sequence length="195" mass="22025">MKKLLLAILAPVLLMAATSANAQTAGKKFGYFDHEYLLQYMKGIEEVGKQLQSFQQDSLDQEREFRMTELGRLDSTLRADSAKLPKKIYDQRLAEMREHFYIVQNWSQYAQNLVEGKQQQLLAPYYEKISAAFQKVVANGKYDYVFKREAFYVAPPADNLNVAVAKELNITIPEMQQAAPAGGNAAPKPTTAPKK</sequence>
<dbReference type="PANTHER" id="PTHR35089:SF1">
    <property type="entry name" value="CHAPERONE PROTEIN SKP"/>
    <property type="match status" value="1"/>
</dbReference>
<evidence type="ECO:0000256" key="2">
    <source>
        <dbReference type="ARBA" id="ARBA00022729"/>
    </source>
</evidence>
<dbReference type="Proteomes" id="UP001210231">
    <property type="component" value="Unassembled WGS sequence"/>
</dbReference>
<dbReference type="RefSeq" id="WP_407030493.1">
    <property type="nucleotide sequence ID" value="NZ_JAQGEF010000004.1"/>
</dbReference>